<proteinExistence type="predicted"/>
<reference evidence="2" key="1">
    <citation type="journal article" date="2019" name="Sci. Rep.">
        <title>Draft genome of Tanacetum cinerariifolium, the natural source of mosquito coil.</title>
        <authorList>
            <person name="Yamashiro T."/>
            <person name="Shiraishi A."/>
            <person name="Satake H."/>
            <person name="Nakayama K."/>
        </authorList>
    </citation>
    <scope>NUCLEOTIDE SEQUENCE</scope>
</reference>
<feature type="compositionally biased region" description="Polar residues" evidence="1">
    <location>
        <begin position="87"/>
        <end position="101"/>
    </location>
</feature>
<feature type="non-terminal residue" evidence="2">
    <location>
        <position position="1"/>
    </location>
</feature>
<name>A0A699RAB6_TANCI</name>
<sequence length="115" mass="11913">QLFRAAGSSRAGRKGSQLLVKPQEPQRRAQTPAPSAARSAPLLPSKNRRAAGFGRCLPPAGRAGPGGMVGSMTTDCRAERSEAALSHSLNRLIPNSATSPVAKQRSDRAASLPSA</sequence>
<feature type="region of interest" description="Disordered" evidence="1">
    <location>
        <begin position="1"/>
        <end position="115"/>
    </location>
</feature>
<accession>A0A699RAB6</accession>
<dbReference type="EMBL" id="BKCJ011086050">
    <property type="protein sequence ID" value="GFC82743.1"/>
    <property type="molecule type" value="Genomic_DNA"/>
</dbReference>
<gene>
    <name evidence="2" type="ORF">Tci_854713</name>
</gene>
<comment type="caution">
    <text evidence="2">The sequence shown here is derived from an EMBL/GenBank/DDBJ whole genome shotgun (WGS) entry which is preliminary data.</text>
</comment>
<evidence type="ECO:0000313" key="2">
    <source>
        <dbReference type="EMBL" id="GFC82743.1"/>
    </source>
</evidence>
<organism evidence="2">
    <name type="scientific">Tanacetum cinerariifolium</name>
    <name type="common">Dalmatian daisy</name>
    <name type="synonym">Chrysanthemum cinerariifolium</name>
    <dbReference type="NCBI Taxonomy" id="118510"/>
    <lineage>
        <taxon>Eukaryota</taxon>
        <taxon>Viridiplantae</taxon>
        <taxon>Streptophyta</taxon>
        <taxon>Embryophyta</taxon>
        <taxon>Tracheophyta</taxon>
        <taxon>Spermatophyta</taxon>
        <taxon>Magnoliopsida</taxon>
        <taxon>eudicotyledons</taxon>
        <taxon>Gunneridae</taxon>
        <taxon>Pentapetalae</taxon>
        <taxon>asterids</taxon>
        <taxon>campanulids</taxon>
        <taxon>Asterales</taxon>
        <taxon>Asteraceae</taxon>
        <taxon>Asteroideae</taxon>
        <taxon>Anthemideae</taxon>
        <taxon>Anthemidinae</taxon>
        <taxon>Tanacetum</taxon>
    </lineage>
</organism>
<evidence type="ECO:0000256" key="1">
    <source>
        <dbReference type="SAM" id="MobiDB-lite"/>
    </source>
</evidence>
<feature type="compositionally biased region" description="Low complexity" evidence="1">
    <location>
        <begin position="28"/>
        <end position="45"/>
    </location>
</feature>
<protein>
    <submittedName>
        <fullName evidence="2">Uncharacterized protein</fullName>
    </submittedName>
</protein>
<dbReference type="AlphaFoldDB" id="A0A699RAB6"/>